<accession>C0NET2</accession>
<organism evidence="2 3">
    <name type="scientific">Ajellomyces capsulatus (strain G186AR / H82 / ATCC MYA-2454 / RMSCC 2432)</name>
    <name type="common">Darling's disease fungus</name>
    <name type="synonym">Histoplasma capsulatum</name>
    <dbReference type="NCBI Taxonomy" id="447093"/>
    <lineage>
        <taxon>Eukaryota</taxon>
        <taxon>Fungi</taxon>
        <taxon>Dikarya</taxon>
        <taxon>Ascomycota</taxon>
        <taxon>Pezizomycotina</taxon>
        <taxon>Eurotiomycetes</taxon>
        <taxon>Eurotiomycetidae</taxon>
        <taxon>Onygenales</taxon>
        <taxon>Ajellomycetaceae</taxon>
        <taxon>Histoplasma</taxon>
    </lineage>
</organism>
<dbReference type="Proteomes" id="UP000001631">
    <property type="component" value="Unassembled WGS sequence"/>
</dbReference>
<name>C0NET2_AJECG</name>
<protein>
    <submittedName>
        <fullName evidence="2">Uncharacterized protein</fullName>
    </submittedName>
</protein>
<evidence type="ECO:0000256" key="1">
    <source>
        <dbReference type="SAM" id="MobiDB-lite"/>
    </source>
</evidence>
<keyword evidence="3" id="KW-1185">Reference proteome</keyword>
<dbReference type="RefSeq" id="XP_045290234.1">
    <property type="nucleotide sequence ID" value="XM_045428448.1"/>
</dbReference>
<dbReference type="EMBL" id="GG663364">
    <property type="protein sequence ID" value="EEH09753.1"/>
    <property type="molecule type" value="Genomic_DNA"/>
</dbReference>
<reference evidence="2" key="1">
    <citation type="submission" date="2009-02" db="EMBL/GenBank/DDBJ databases">
        <title>The Genome Sequence of Ajellomyces capsulatus strain G186AR.</title>
        <authorList>
            <consortium name="The Broad Institute Genome Sequencing Platform"/>
            <person name="Champion M."/>
            <person name="Cuomo C."/>
            <person name="Ma L.-J."/>
            <person name="Henn M.R."/>
            <person name="Sil A."/>
            <person name="Goldman B."/>
            <person name="Young S.K."/>
            <person name="Kodira C.D."/>
            <person name="Zeng Q."/>
            <person name="Koehrsen M."/>
            <person name="Alvarado L."/>
            <person name="Berlin A."/>
            <person name="Borenstein D."/>
            <person name="Chen Z."/>
            <person name="Engels R."/>
            <person name="Freedman E."/>
            <person name="Gellesch M."/>
            <person name="Goldberg J."/>
            <person name="Griggs A."/>
            <person name="Gujja S."/>
            <person name="Heiman D."/>
            <person name="Hepburn T."/>
            <person name="Howarth C."/>
            <person name="Jen D."/>
            <person name="Larson L."/>
            <person name="Lewis B."/>
            <person name="Mehta T."/>
            <person name="Park D."/>
            <person name="Pearson M."/>
            <person name="Roberts A."/>
            <person name="Saif S."/>
            <person name="Shea T."/>
            <person name="Shenoy N."/>
            <person name="Sisk P."/>
            <person name="Stolte C."/>
            <person name="Sykes S."/>
            <person name="Walk T."/>
            <person name="White J."/>
            <person name="Yandava C."/>
            <person name="Klein B."/>
            <person name="McEwen J.G."/>
            <person name="Puccia R."/>
            <person name="Goldman G.H."/>
            <person name="Felipe M.S."/>
            <person name="Nino-Vega G."/>
            <person name="San-Blas G."/>
            <person name="Taylor J."/>
            <person name="Mendoza L."/>
            <person name="Galagan J."/>
            <person name="Nusbaum C."/>
            <person name="Birren B."/>
        </authorList>
    </citation>
    <scope>NUCLEOTIDE SEQUENCE</scope>
    <source>
        <strain evidence="2">G186AR</strain>
    </source>
</reference>
<evidence type="ECO:0000313" key="3">
    <source>
        <dbReference type="Proteomes" id="UP000001631"/>
    </source>
</evidence>
<feature type="region of interest" description="Disordered" evidence="1">
    <location>
        <begin position="72"/>
        <end position="137"/>
    </location>
</feature>
<gene>
    <name evidence="2" type="ORF">HCBG_01398</name>
</gene>
<evidence type="ECO:0000313" key="2">
    <source>
        <dbReference type="EMBL" id="EEH09753.1"/>
    </source>
</evidence>
<dbReference type="AlphaFoldDB" id="C0NET2"/>
<proteinExistence type="predicted"/>
<dbReference type="HOGENOM" id="CLU_1864564_0_0_1"/>
<feature type="compositionally biased region" description="Polar residues" evidence="1">
    <location>
        <begin position="73"/>
        <end position="90"/>
    </location>
</feature>
<dbReference type="GeneID" id="69034415"/>
<sequence length="137" mass="15699">MALVEGEKGESKLSGRIKAKKLGSRRFFKAKSEHNISTSEMNREEKTPANELCNECNEDSQDRILQREEMTLADQSQSSHNIVGNQQLINSCGEHTVHTKDKKKKERKQLLQREEQDDLRDVTPAGDLSRVTWLNHP</sequence>
<dbReference type="InParanoid" id="C0NET2"/>